<feature type="domain" description="Cadherin" evidence="16">
    <location>
        <begin position="685"/>
        <end position="779"/>
    </location>
</feature>
<evidence type="ECO:0000256" key="11">
    <source>
        <dbReference type="ARBA" id="ARBA00023157"/>
    </source>
</evidence>
<feature type="chain" id="PRO_5035929583" description="Cadherin domain-containing protein" evidence="15">
    <location>
        <begin position="29"/>
        <end position="982"/>
    </location>
</feature>
<gene>
    <name evidence="17" type="ORF">CUNI_LOCUS16153</name>
</gene>
<dbReference type="Pfam" id="PF00028">
    <property type="entry name" value="Cadherin"/>
    <property type="match status" value="5"/>
</dbReference>
<keyword evidence="18" id="KW-1185">Reference proteome</keyword>
<dbReference type="FunFam" id="2.60.40.60:FF:000021">
    <property type="entry name" value="FAT atypical cadherin 1"/>
    <property type="match status" value="1"/>
</dbReference>
<proteinExistence type="predicted"/>
<feature type="domain" description="Cadherin" evidence="16">
    <location>
        <begin position="259"/>
        <end position="363"/>
    </location>
</feature>
<feature type="domain" description="Cadherin" evidence="16">
    <location>
        <begin position="29"/>
        <end position="147"/>
    </location>
</feature>
<dbReference type="PANTHER" id="PTHR24028">
    <property type="entry name" value="CADHERIN-87A"/>
    <property type="match status" value="1"/>
</dbReference>
<dbReference type="Proteomes" id="UP000678393">
    <property type="component" value="Unassembled WGS sequence"/>
</dbReference>
<comment type="caution">
    <text evidence="17">The sequence shown here is derived from an EMBL/GenBank/DDBJ whole genome shotgun (WGS) entry which is preliminary data.</text>
</comment>
<dbReference type="FunFam" id="2.60.40.60:FF:000020">
    <property type="entry name" value="Dachsous cadherin-related 1b"/>
    <property type="match status" value="1"/>
</dbReference>
<dbReference type="PROSITE" id="PS50268">
    <property type="entry name" value="CADHERIN_2"/>
    <property type="match status" value="7"/>
</dbReference>
<name>A0A8S3ZSM4_9EUPU</name>
<evidence type="ECO:0000256" key="4">
    <source>
        <dbReference type="ARBA" id="ARBA00022692"/>
    </source>
</evidence>
<evidence type="ECO:0000256" key="1">
    <source>
        <dbReference type="ARBA" id="ARBA00004251"/>
    </source>
</evidence>
<keyword evidence="5 15" id="KW-0732">Signal</keyword>
<feature type="signal peptide" evidence="15">
    <location>
        <begin position="1"/>
        <end position="28"/>
    </location>
</feature>
<keyword evidence="7 13" id="KW-0106">Calcium</keyword>
<dbReference type="FunFam" id="2.60.40.60:FF:000007">
    <property type="entry name" value="Protocadherin alpha 2"/>
    <property type="match status" value="1"/>
</dbReference>
<evidence type="ECO:0000256" key="9">
    <source>
        <dbReference type="ARBA" id="ARBA00022989"/>
    </source>
</evidence>
<dbReference type="OrthoDB" id="6252479at2759"/>
<keyword evidence="10 14" id="KW-0472">Membrane</keyword>
<keyword evidence="11" id="KW-1015">Disulfide bond</keyword>
<dbReference type="AlphaFoldDB" id="A0A8S3ZSM4"/>
<keyword evidence="4 14" id="KW-0812">Transmembrane</keyword>
<dbReference type="GO" id="GO:0005886">
    <property type="term" value="C:plasma membrane"/>
    <property type="evidence" value="ECO:0007669"/>
    <property type="project" value="UniProtKB-SubCell"/>
</dbReference>
<evidence type="ECO:0000256" key="10">
    <source>
        <dbReference type="ARBA" id="ARBA00023136"/>
    </source>
</evidence>
<dbReference type="PRINTS" id="PR00205">
    <property type="entry name" value="CADHERIN"/>
</dbReference>
<dbReference type="InterPro" id="IPR013164">
    <property type="entry name" value="Cadherin_N"/>
</dbReference>
<evidence type="ECO:0000256" key="12">
    <source>
        <dbReference type="ARBA" id="ARBA00023180"/>
    </source>
</evidence>
<dbReference type="GO" id="GO:0005509">
    <property type="term" value="F:calcium ion binding"/>
    <property type="evidence" value="ECO:0007669"/>
    <property type="project" value="UniProtKB-UniRule"/>
</dbReference>
<reference evidence="17" key="1">
    <citation type="submission" date="2021-04" db="EMBL/GenBank/DDBJ databases">
        <authorList>
            <consortium name="Molecular Ecology Group"/>
        </authorList>
    </citation>
    <scope>NUCLEOTIDE SEQUENCE</scope>
</reference>
<evidence type="ECO:0000256" key="8">
    <source>
        <dbReference type="ARBA" id="ARBA00022889"/>
    </source>
</evidence>
<feature type="domain" description="Cadherin" evidence="16">
    <location>
        <begin position="576"/>
        <end position="681"/>
    </location>
</feature>
<organism evidence="17 18">
    <name type="scientific">Candidula unifasciata</name>
    <dbReference type="NCBI Taxonomy" id="100452"/>
    <lineage>
        <taxon>Eukaryota</taxon>
        <taxon>Metazoa</taxon>
        <taxon>Spiralia</taxon>
        <taxon>Lophotrochozoa</taxon>
        <taxon>Mollusca</taxon>
        <taxon>Gastropoda</taxon>
        <taxon>Heterobranchia</taxon>
        <taxon>Euthyneura</taxon>
        <taxon>Panpulmonata</taxon>
        <taxon>Eupulmonata</taxon>
        <taxon>Stylommatophora</taxon>
        <taxon>Helicina</taxon>
        <taxon>Helicoidea</taxon>
        <taxon>Geomitridae</taxon>
        <taxon>Candidula</taxon>
    </lineage>
</organism>
<dbReference type="PROSITE" id="PS00232">
    <property type="entry name" value="CADHERIN_1"/>
    <property type="match status" value="2"/>
</dbReference>
<keyword evidence="6" id="KW-0677">Repeat</keyword>
<feature type="domain" description="Cadherin" evidence="16">
    <location>
        <begin position="472"/>
        <end position="575"/>
    </location>
</feature>
<evidence type="ECO:0000256" key="2">
    <source>
        <dbReference type="ARBA" id="ARBA00022475"/>
    </source>
</evidence>
<dbReference type="InterPro" id="IPR050174">
    <property type="entry name" value="Protocadherin/Cadherin-CA"/>
</dbReference>
<dbReference type="CDD" id="cd11304">
    <property type="entry name" value="Cadherin_repeat"/>
    <property type="match status" value="6"/>
</dbReference>
<dbReference type="Pfam" id="PF08266">
    <property type="entry name" value="Cadherin_2"/>
    <property type="match status" value="1"/>
</dbReference>
<keyword evidence="9 14" id="KW-1133">Transmembrane helix</keyword>
<dbReference type="Gene3D" id="2.60.40.60">
    <property type="entry name" value="Cadherins"/>
    <property type="match status" value="7"/>
</dbReference>
<dbReference type="SMART" id="SM00112">
    <property type="entry name" value="CA"/>
    <property type="match status" value="7"/>
</dbReference>
<comment type="subcellular location">
    <subcellularLocation>
        <location evidence="1">Cell membrane</location>
        <topology evidence="1">Single-pass type I membrane protein</topology>
    </subcellularLocation>
</comment>
<dbReference type="InterPro" id="IPR020894">
    <property type="entry name" value="Cadherin_CS"/>
</dbReference>
<evidence type="ECO:0000256" key="7">
    <source>
        <dbReference type="ARBA" id="ARBA00022837"/>
    </source>
</evidence>
<sequence>MTTVKNNIMGRCVWMVLAIFGLAALVLSQKPDVEFTINEELAVSTRVGNLQEVENVFPDLSKEERKSLQYGILDQGDVSSSLFNITRQGGLISVARRIDRESICFTVENCIMKVNILASAQNSSQFDSRVITVHFKIVDINDNSPTFEKSSLVLEVPEGRPQDTVLKIHGANDRDFTAEYKVKNYTLQASQDIFSLSAHQSLDGSSEIHLRLKKTLDREIQDTYELTITAFDGGPTPRSSTLLITVTVTDQNDNEPQFLSSNYSVTIDSRTLPNHVVLQVSATDVDEGDNALLTYDFTKFQKPVMEKVFLINSTTGEISVAGPLRPGKYEFIVEAQDSGSPRLKTQTVVTINVNNTGNSPPKISIATLGNTFDQNVVSVLEPGGRGLFVAFVVVDDDSADDVVCHIKSDVFMLVPVANKGYKIVLQSSVDREKVAFYNLNVTCEETGDQPLNNTISVRVNVEDANDNAPVCGQQRYSRTMSEGKKNGEYVLQVSASDADIGLNGAVRYSLQSNYTQYFHIDQLTGVLTAVGDLDREAHPTITFNITATDQGNQPKQSWAEVVITLEDINDNIPEFQKKVMVFQVQEDVEENKVIAHLVANDPDVGINSQLQYVFTGSLDGSDRAFTVLTNGSVVVTTKLDREKKSNYTFSVMVKDNGTPSLMSRASVVIEVLDVNDNAPAILFPKSQNYTVLISSVPEKGVILSRIIAYDDDADDNGVLKFTLVSGNDDAAFEISETMGEIKVAQGSRLKNNKKYDIGVLVSDRGLPPKFTTANIKIDVSFNNITQELARQDKESKDDYIIIVAVIAAVTVVFSTLIIVAICILFQKDKNKETKHGPEHVLTHIGIHGNVNSSEKVTPILSETKRGPNQTPYNFRNVSSSSMQEKGVISSDLICVQVKDDGSDLPKGKSVSFTVSKSDMVSPESHYIIARNDLQQSLSECGDSSMMCSSDENASLRGSSLPEEVRGVSVRSYHSSFFRIRKL</sequence>
<evidence type="ECO:0000259" key="16">
    <source>
        <dbReference type="PROSITE" id="PS50268"/>
    </source>
</evidence>
<feature type="domain" description="Cadherin" evidence="16">
    <location>
        <begin position="373"/>
        <end position="471"/>
    </location>
</feature>
<evidence type="ECO:0000256" key="5">
    <source>
        <dbReference type="ARBA" id="ARBA00022729"/>
    </source>
</evidence>
<dbReference type="EMBL" id="CAJHNH020004124">
    <property type="protein sequence ID" value="CAG5130595.1"/>
    <property type="molecule type" value="Genomic_DNA"/>
</dbReference>
<evidence type="ECO:0000256" key="3">
    <source>
        <dbReference type="ARBA" id="ARBA00022536"/>
    </source>
</evidence>
<feature type="domain" description="Cadherin" evidence="16">
    <location>
        <begin position="148"/>
        <end position="258"/>
    </location>
</feature>
<evidence type="ECO:0000313" key="18">
    <source>
        <dbReference type="Proteomes" id="UP000678393"/>
    </source>
</evidence>
<dbReference type="FunFam" id="2.60.40.60:FF:000004">
    <property type="entry name" value="Protocadherin 1 gamma 2"/>
    <property type="match status" value="1"/>
</dbReference>
<evidence type="ECO:0000256" key="6">
    <source>
        <dbReference type="ARBA" id="ARBA00022737"/>
    </source>
</evidence>
<dbReference type="PANTHER" id="PTHR24028:SF146">
    <property type="entry name" value="CADHERIN 96CB, ISOFORM D-RELATED"/>
    <property type="match status" value="1"/>
</dbReference>
<feature type="transmembrane region" description="Helical" evidence="14">
    <location>
        <begin position="799"/>
        <end position="825"/>
    </location>
</feature>
<evidence type="ECO:0000256" key="15">
    <source>
        <dbReference type="SAM" id="SignalP"/>
    </source>
</evidence>
<keyword evidence="2" id="KW-1003">Cell membrane</keyword>
<keyword evidence="3" id="KW-0245">EGF-like domain</keyword>
<evidence type="ECO:0000313" key="17">
    <source>
        <dbReference type="EMBL" id="CAG5130595.1"/>
    </source>
</evidence>
<keyword evidence="12" id="KW-0325">Glycoprotein</keyword>
<evidence type="ECO:0000256" key="14">
    <source>
        <dbReference type="SAM" id="Phobius"/>
    </source>
</evidence>
<dbReference type="GO" id="GO:0007156">
    <property type="term" value="P:homophilic cell adhesion via plasma membrane adhesion molecules"/>
    <property type="evidence" value="ECO:0007669"/>
    <property type="project" value="InterPro"/>
</dbReference>
<dbReference type="FunFam" id="2.60.40.60:FF:000039">
    <property type="entry name" value="FAT atypical cadherin 3"/>
    <property type="match status" value="1"/>
</dbReference>
<evidence type="ECO:0000256" key="13">
    <source>
        <dbReference type="PROSITE-ProRule" id="PRU00043"/>
    </source>
</evidence>
<dbReference type="SUPFAM" id="SSF49313">
    <property type="entry name" value="Cadherin-like"/>
    <property type="match status" value="7"/>
</dbReference>
<protein>
    <recommendedName>
        <fullName evidence="16">Cadherin domain-containing protein</fullName>
    </recommendedName>
</protein>
<dbReference type="InterPro" id="IPR002126">
    <property type="entry name" value="Cadherin-like_dom"/>
</dbReference>
<accession>A0A8S3ZSM4</accession>
<keyword evidence="8" id="KW-0130">Cell adhesion</keyword>
<dbReference type="InterPro" id="IPR015919">
    <property type="entry name" value="Cadherin-like_sf"/>
</dbReference>